<organism evidence="20 21">
    <name type="scientific">Pomacea canaliculata</name>
    <name type="common">Golden apple snail</name>
    <dbReference type="NCBI Taxonomy" id="400727"/>
    <lineage>
        <taxon>Eukaryota</taxon>
        <taxon>Metazoa</taxon>
        <taxon>Spiralia</taxon>
        <taxon>Lophotrochozoa</taxon>
        <taxon>Mollusca</taxon>
        <taxon>Gastropoda</taxon>
        <taxon>Caenogastropoda</taxon>
        <taxon>Architaenioglossa</taxon>
        <taxon>Ampullarioidea</taxon>
        <taxon>Ampullariidae</taxon>
        <taxon>Pomacea</taxon>
    </lineage>
</organism>
<dbReference type="Gene3D" id="3.90.550.10">
    <property type="entry name" value="Spore Coat Polysaccharide Biosynthesis Protein SpsA, Chain A"/>
    <property type="match status" value="1"/>
</dbReference>
<keyword evidence="4 19" id="KW-0808">Transferase</keyword>
<keyword evidence="11 18" id="KW-0325">Glycoprotein</keyword>
<keyword evidence="12 16" id="KW-0464">Manganese</keyword>
<comment type="catalytic activity">
    <reaction evidence="13 19">
        <text>3-O-(beta-D-galactosyl-(1-&gt;3)-beta-D-galactosyl-(1-&gt;4)-beta-D-xylosyl)-L-seryl-[protein] + UDP-alpha-D-glucuronate = 3-O-(beta-D-GlcA-(1-&gt;3)-beta-D-Gal-(1-&gt;3)-beta-D-Gal-(1-&gt;4)-beta-D-Xyl)-L-seryl-[protein] + UDP + H(+)</text>
        <dbReference type="Rhea" id="RHEA:24168"/>
        <dbReference type="Rhea" id="RHEA-COMP:12571"/>
        <dbReference type="Rhea" id="RHEA-COMP:12573"/>
        <dbReference type="ChEBI" id="CHEBI:15378"/>
        <dbReference type="ChEBI" id="CHEBI:58052"/>
        <dbReference type="ChEBI" id="CHEBI:58223"/>
        <dbReference type="ChEBI" id="CHEBI:132090"/>
        <dbReference type="ChEBI" id="CHEBI:132093"/>
        <dbReference type="EC" id="2.4.1.135"/>
    </reaction>
</comment>
<evidence type="ECO:0000256" key="19">
    <source>
        <dbReference type="RuleBase" id="RU363127"/>
    </source>
</evidence>
<evidence type="ECO:0000256" key="14">
    <source>
        <dbReference type="ARBA" id="ARBA00060399"/>
    </source>
</evidence>
<feature type="binding site" evidence="16">
    <location>
        <position position="200"/>
    </location>
    <ligand>
        <name>Mn(2+)</name>
        <dbReference type="ChEBI" id="CHEBI:29035"/>
    </ligand>
</feature>
<dbReference type="InterPro" id="IPR005027">
    <property type="entry name" value="Glyco_trans_43"/>
</dbReference>
<comment type="caution">
    <text evidence="20">The sequence shown here is derived from an EMBL/GenBank/DDBJ whole genome shotgun (WGS) entry which is preliminary data.</text>
</comment>
<keyword evidence="7 19" id="KW-0735">Signal-anchor</keyword>
<sequence>MKTFIKPQRFVYLYIAIITCAAFLLALNYAAWCKDEESEAQQDLIESYRVRLKAAEITINDLTIKLYSRPENTTLQQPRSAFIKGIPVIYLITPTHSRSEQKADLVRLSHTLLHVPNIHWVIVEDTAVKTRLVTNFLRTCGLNYTHLNVATPPEVKMKSTDPNWLKPRGVLQRNAGLEWIRSTSKRKKLEPAVVYFADDDNTYSLQIFEEMRWTKKVSVWPVGLVGALRYESPIVVKGQVTGWLTYWRPQRPFAMDMAGFAVNLRLILSHPSAQFSITAPRGYQESSLLSGLGISLIDLEPKAENCTKVLVWHTRTEKTRLKNEEKMRQQFGKGTDLDIEV</sequence>
<comment type="similarity">
    <text evidence="2 19">Belongs to the glycosyltransferase 43 family.</text>
</comment>
<keyword evidence="6 16" id="KW-0479">Metal-binding</keyword>
<comment type="subcellular location">
    <subcellularLocation>
        <location evidence="14">Endomembrane system</location>
        <topology evidence="14">Single-pass type II membrane protein</topology>
    </subcellularLocation>
    <subcellularLocation>
        <location evidence="19">Golgi apparatus membrane</location>
        <topology evidence="19">Single-pass type II membrane protein</topology>
    </subcellularLocation>
</comment>
<keyword evidence="9 19" id="KW-0333">Golgi apparatus</keyword>
<evidence type="ECO:0000256" key="12">
    <source>
        <dbReference type="ARBA" id="ARBA00023211"/>
    </source>
</evidence>
<dbReference type="GO" id="GO:0046872">
    <property type="term" value="F:metal ion binding"/>
    <property type="evidence" value="ECO:0007669"/>
    <property type="project" value="UniProtKB-KW"/>
</dbReference>
<evidence type="ECO:0000256" key="9">
    <source>
        <dbReference type="ARBA" id="ARBA00023034"/>
    </source>
</evidence>
<evidence type="ECO:0000256" key="2">
    <source>
        <dbReference type="ARBA" id="ARBA00007706"/>
    </source>
</evidence>
<name>A0A2T7NYR3_POMCA</name>
<feature type="site" description="Interaction with galactose moiety of substrate glycoprotein" evidence="17">
    <location>
        <position position="323"/>
    </location>
</feature>
<dbReference type="PANTHER" id="PTHR10896">
    <property type="entry name" value="GALACTOSYLGALACTOSYLXYLOSYLPROTEIN 3-BETA-GLUCURONOSYLTRANSFERASE BETA-1,3-GLUCURONYLTRANSFERASE"/>
    <property type="match status" value="1"/>
</dbReference>
<comment type="pathway">
    <text evidence="19">Protein modification; protein glycosylation.</text>
</comment>
<keyword evidence="8 19" id="KW-1133">Transmembrane helix</keyword>
<evidence type="ECO:0000256" key="3">
    <source>
        <dbReference type="ARBA" id="ARBA00012641"/>
    </source>
</evidence>
<evidence type="ECO:0000313" key="21">
    <source>
        <dbReference type="Proteomes" id="UP000245119"/>
    </source>
</evidence>
<dbReference type="OMA" id="NAGLEWI"/>
<evidence type="ECO:0000256" key="4">
    <source>
        <dbReference type="ARBA" id="ARBA00022679"/>
    </source>
</evidence>
<reference evidence="20 21" key="1">
    <citation type="submission" date="2018-04" db="EMBL/GenBank/DDBJ databases">
        <title>The genome of golden apple snail Pomacea canaliculata provides insight into stress tolerance and invasive adaptation.</title>
        <authorList>
            <person name="Liu C."/>
            <person name="Liu B."/>
            <person name="Ren Y."/>
            <person name="Zhang Y."/>
            <person name="Wang H."/>
            <person name="Li S."/>
            <person name="Jiang F."/>
            <person name="Yin L."/>
            <person name="Zhang G."/>
            <person name="Qian W."/>
            <person name="Fan W."/>
        </authorList>
    </citation>
    <scope>NUCLEOTIDE SEQUENCE [LARGE SCALE GENOMIC DNA]</scope>
    <source>
        <strain evidence="20">SZHN2017</strain>
        <tissue evidence="20">Muscle</tissue>
    </source>
</reference>
<evidence type="ECO:0000256" key="5">
    <source>
        <dbReference type="ARBA" id="ARBA00022692"/>
    </source>
</evidence>
<dbReference type="STRING" id="400727.A0A2T7NYR3"/>
<feature type="site" description="Interaction with galactose moiety of substrate glycoprotein" evidence="17">
    <location>
        <position position="231"/>
    </location>
</feature>
<dbReference type="UniPathway" id="UPA00378"/>
<protein>
    <recommendedName>
        <fullName evidence="3 19">Galactosylgalactosylxylosylprotein 3-beta-glucuronosyltransferase</fullName>
        <ecNumber evidence="3 19">2.4.1.135</ecNumber>
    </recommendedName>
</protein>
<keyword evidence="5 19" id="KW-0812">Transmembrane</keyword>
<feature type="transmembrane region" description="Helical" evidence="19">
    <location>
        <begin position="12"/>
        <end position="32"/>
    </location>
</feature>
<evidence type="ECO:0000256" key="11">
    <source>
        <dbReference type="ARBA" id="ARBA00023180"/>
    </source>
</evidence>
<evidence type="ECO:0000256" key="10">
    <source>
        <dbReference type="ARBA" id="ARBA00023136"/>
    </source>
</evidence>
<evidence type="ECO:0000256" key="6">
    <source>
        <dbReference type="ARBA" id="ARBA00022723"/>
    </source>
</evidence>
<dbReference type="GO" id="GO:0005975">
    <property type="term" value="P:carbohydrate metabolic process"/>
    <property type="evidence" value="ECO:0007669"/>
    <property type="project" value="TreeGrafter"/>
</dbReference>
<evidence type="ECO:0000256" key="7">
    <source>
        <dbReference type="ARBA" id="ARBA00022968"/>
    </source>
</evidence>
<dbReference type="InterPro" id="IPR029044">
    <property type="entry name" value="Nucleotide-diphossugar_trans"/>
</dbReference>
<evidence type="ECO:0000256" key="13">
    <source>
        <dbReference type="ARBA" id="ARBA00047979"/>
    </source>
</evidence>
<dbReference type="FunFam" id="3.90.550.10:FF:000010">
    <property type="entry name" value="Galactosylgalactosylxylosylprotein 3-beta-glucuronosyltransferase"/>
    <property type="match status" value="1"/>
</dbReference>
<evidence type="ECO:0000256" key="1">
    <source>
        <dbReference type="ARBA" id="ARBA00001936"/>
    </source>
</evidence>
<dbReference type="GO" id="GO:0015018">
    <property type="term" value="F:galactosylgalactosylxylosylprotein 3-beta-glucuronosyltransferase activity"/>
    <property type="evidence" value="ECO:0007669"/>
    <property type="project" value="UniProtKB-UniRule"/>
</dbReference>
<dbReference type="SUPFAM" id="SSF53448">
    <property type="entry name" value="Nucleotide-diphospho-sugar transferases"/>
    <property type="match status" value="1"/>
</dbReference>
<dbReference type="CDD" id="cd00218">
    <property type="entry name" value="GlcAT-I"/>
    <property type="match status" value="1"/>
</dbReference>
<dbReference type="AlphaFoldDB" id="A0A2T7NYR3"/>
<feature type="active site" description="Proton donor/acceptor" evidence="15">
    <location>
        <position position="285"/>
    </location>
</feature>
<evidence type="ECO:0000256" key="17">
    <source>
        <dbReference type="PIRSR" id="PIRSR605027-4"/>
    </source>
</evidence>
<dbReference type="PANTHER" id="PTHR10896:SF65">
    <property type="entry name" value="GALACTOSYLGALACTOSYLXYLOSYLPROTEIN 3-BETA-GLUCURONOSYLTRANSFERASE 3"/>
    <property type="match status" value="1"/>
</dbReference>
<feature type="glycosylation site" description="N-linked (GlcNAc...) asparagine" evidence="18">
    <location>
        <position position="305"/>
    </location>
</feature>
<dbReference type="GO" id="GO:0000139">
    <property type="term" value="C:Golgi membrane"/>
    <property type="evidence" value="ECO:0007669"/>
    <property type="project" value="UniProtKB-SubCell"/>
</dbReference>
<dbReference type="Proteomes" id="UP000245119">
    <property type="component" value="Linkage Group LG8"/>
</dbReference>
<keyword evidence="10 19" id="KW-0472">Membrane</keyword>
<evidence type="ECO:0000256" key="15">
    <source>
        <dbReference type="PIRSR" id="PIRSR605027-1"/>
    </source>
</evidence>
<evidence type="ECO:0000313" key="20">
    <source>
        <dbReference type="EMBL" id="PVD26317.1"/>
    </source>
</evidence>
<gene>
    <name evidence="20" type="ORF">C0Q70_13988</name>
</gene>
<keyword evidence="21" id="KW-1185">Reference proteome</keyword>
<evidence type="ECO:0000256" key="16">
    <source>
        <dbReference type="PIRSR" id="PIRSR605027-3"/>
    </source>
</evidence>
<proteinExistence type="inferred from homology"/>
<dbReference type="GO" id="GO:0050650">
    <property type="term" value="P:chondroitin sulfate proteoglycan biosynthetic process"/>
    <property type="evidence" value="ECO:0007669"/>
    <property type="project" value="TreeGrafter"/>
</dbReference>
<dbReference type="EMBL" id="PZQS01000008">
    <property type="protein sequence ID" value="PVD26317.1"/>
    <property type="molecule type" value="Genomic_DNA"/>
</dbReference>
<dbReference type="Pfam" id="PF03360">
    <property type="entry name" value="Glyco_transf_43"/>
    <property type="match status" value="1"/>
</dbReference>
<accession>A0A2T7NYR3</accession>
<dbReference type="OrthoDB" id="675023at2759"/>
<dbReference type="EC" id="2.4.1.135" evidence="3 19"/>
<evidence type="ECO:0000256" key="8">
    <source>
        <dbReference type="ARBA" id="ARBA00022989"/>
    </source>
</evidence>
<evidence type="ECO:0000256" key="18">
    <source>
        <dbReference type="PIRSR" id="PIRSR605027-6"/>
    </source>
</evidence>
<comment type="cofactor">
    <cofactor evidence="1 16 19">
        <name>Mn(2+)</name>
        <dbReference type="ChEBI" id="CHEBI:29035"/>
    </cofactor>
</comment>